<proteinExistence type="predicted"/>
<evidence type="ECO:0000256" key="1">
    <source>
        <dbReference type="SAM" id="Phobius"/>
    </source>
</evidence>
<dbReference type="EMBL" id="AKIJ01000001">
    <property type="protein sequence ID" value="KFG27328.1"/>
    <property type="molecule type" value="Genomic_DNA"/>
</dbReference>
<sequence length="249" mass="28460">MLSAAKYTCSKIIGSNPGEVADYLRLVEDESNTNVENNNENMKKYLKWHEYIVWAMEYIICFLILLSTFVLGSSFISSRFFEKDNIRSTSLVFYAICWLVVLGYSFITCLARYGLDFYKSLIGNGTTTIKPNRGRFIICFVGFLTAGMLFGLVDDSSLFVYRLNIGLSLILSYSFHLCANLETVCAVYSLVYVWRLKTPEEKTDQKIVLHDLYMSLANMFINLILLHPCTIYTNLLYSYCANLASNNCV</sequence>
<accession>A0A086J5B0</accession>
<keyword evidence="1" id="KW-1133">Transmembrane helix</keyword>
<keyword evidence="1" id="KW-0472">Membrane</keyword>
<dbReference type="HOGENOM" id="CLU_1116015_0_0_1"/>
<feature type="transmembrane region" description="Helical" evidence="1">
    <location>
        <begin position="136"/>
        <end position="153"/>
    </location>
</feature>
<organism evidence="2 3">
    <name type="scientific">Nematocida ausubeli (strain ATCC PRA-371 / ERTm2)</name>
    <name type="common">Nematode killer fungus</name>
    <dbReference type="NCBI Taxonomy" id="1913371"/>
    <lineage>
        <taxon>Eukaryota</taxon>
        <taxon>Fungi</taxon>
        <taxon>Fungi incertae sedis</taxon>
        <taxon>Microsporidia</taxon>
        <taxon>Nematocida</taxon>
    </lineage>
</organism>
<dbReference type="AlphaFoldDB" id="A0A086J5B0"/>
<feature type="transmembrane region" description="Helical" evidence="1">
    <location>
        <begin position="91"/>
        <end position="115"/>
    </location>
</feature>
<protein>
    <submittedName>
        <fullName evidence="2">Uncharacterized protein</fullName>
    </submittedName>
</protein>
<feature type="transmembrane region" description="Helical" evidence="1">
    <location>
        <begin position="215"/>
        <end position="237"/>
    </location>
</feature>
<keyword evidence="1" id="KW-0812">Transmembrane</keyword>
<keyword evidence="3" id="KW-1185">Reference proteome</keyword>
<comment type="caution">
    <text evidence="2">The sequence shown here is derived from an EMBL/GenBank/DDBJ whole genome shotgun (WGS) entry which is preliminary data.</text>
</comment>
<feature type="transmembrane region" description="Helical" evidence="1">
    <location>
        <begin position="51"/>
        <end position="71"/>
    </location>
</feature>
<dbReference type="GeneID" id="77675379"/>
<dbReference type="Proteomes" id="UP000054524">
    <property type="component" value="Unassembled WGS sequence"/>
</dbReference>
<evidence type="ECO:0000313" key="2">
    <source>
        <dbReference type="EMBL" id="KFG27328.1"/>
    </source>
</evidence>
<evidence type="ECO:0000313" key="3">
    <source>
        <dbReference type="Proteomes" id="UP000054524"/>
    </source>
</evidence>
<name>A0A086J5B0_NEMA1</name>
<gene>
    <name evidence="2" type="ORF">NESG_00406</name>
</gene>
<dbReference type="RefSeq" id="XP_052905883.1">
    <property type="nucleotide sequence ID" value="XM_053048058.1"/>
</dbReference>
<feature type="transmembrane region" description="Helical" evidence="1">
    <location>
        <begin position="173"/>
        <end position="194"/>
    </location>
</feature>
<reference evidence="2 3" key="1">
    <citation type="journal article" date="2014" name="Genome Announc.">
        <title>Genome Sequence of the Microsporidian Species Nematocida sp1 Strain ERTm6 (ATCC PRA-372).</title>
        <authorList>
            <person name="Bakowski M.A."/>
            <person name="Priest M."/>
            <person name="Young S."/>
            <person name="Cuomo C.A."/>
            <person name="Troemel E.R."/>
        </authorList>
    </citation>
    <scope>NUCLEOTIDE SEQUENCE [LARGE SCALE GENOMIC DNA]</scope>
    <source>
        <strain evidence="2 3">ERTm6</strain>
    </source>
</reference>